<dbReference type="EMBL" id="RXIC02000024">
    <property type="protein sequence ID" value="KAB1211217.1"/>
    <property type="molecule type" value="Genomic_DNA"/>
</dbReference>
<evidence type="ECO:0000256" key="4">
    <source>
        <dbReference type="ARBA" id="ARBA00022692"/>
    </source>
</evidence>
<dbReference type="PROSITE" id="PS00217">
    <property type="entry name" value="SUGAR_TRANSPORT_2"/>
    <property type="match status" value="1"/>
</dbReference>
<evidence type="ECO:0000256" key="1">
    <source>
        <dbReference type="ARBA" id="ARBA00004141"/>
    </source>
</evidence>
<dbReference type="FunFam" id="1.20.1250.20:FF:000152">
    <property type="entry name" value="Plastidic glucose transporter 4"/>
    <property type="match status" value="1"/>
</dbReference>
<dbReference type="PANTHER" id="PTHR48022">
    <property type="entry name" value="PLASTIDIC GLUCOSE TRANSPORTER 4"/>
    <property type="match status" value="1"/>
</dbReference>
<gene>
    <name evidence="10" type="ORF">CJ030_MR6G021593</name>
</gene>
<dbReference type="InterPro" id="IPR003663">
    <property type="entry name" value="Sugar/inositol_transpt"/>
</dbReference>
<proteinExistence type="inferred from homology"/>
<dbReference type="PANTHER" id="PTHR48022:SF2">
    <property type="entry name" value="PLASTIDIC GLUCOSE TRANSPORTER 4"/>
    <property type="match status" value="1"/>
</dbReference>
<sequence length="543" mass="57104">MQASTYAVKGDVGFGVQKRTRVLKRFGELGKPSLGLRMTDSTPCCGLRLSSIAMEAELTGARLAATGIFRSSAKPRSVKAQASDDLEKLTSTAPQGKSSGTVLPYVGIACLGAILFGYHLGVVNGALEYLAKDLGITENTVLQGWIVSALLAGATVGSFTGGALADKFGRTRTFLLDVIPLAIGAFLCATAQSVQTMIIGRLLAGIGIGVTSAIVPLYISEISPTDIRGALGSVNQLFICIGILAALVAGLPLAGNPLWWRTMFGIAVIPSILLAVGMAFSPESPRWLFQQGKIPEAEKAIKTLFGKERVAEVMHEFTAAGQGSVEPEAGWFDLFSSRYWKVVSVGAALFLFQQLAGINAVVYYSTSVFRSAGIASDVAASALVGAANVFGTVVASSLMDRQGRKSLLITSFGGMAASMLLLSLSFTWKVLAPYSGTLAVLGTVLYVLSFSLGAGPVPALLLPEIFASRIRAKAVALSLGMHWISNFVIGLYFLSVVNKFGINSVYLGFSTVCLLAMLYIAGNVVETKGRSLEEIERALNPAI</sequence>
<dbReference type="InterPro" id="IPR020846">
    <property type="entry name" value="MFS_dom"/>
</dbReference>
<evidence type="ECO:0000256" key="3">
    <source>
        <dbReference type="ARBA" id="ARBA00022448"/>
    </source>
</evidence>
<feature type="transmembrane region" description="Helical" evidence="8">
    <location>
        <begin position="438"/>
        <end position="462"/>
    </location>
</feature>
<feature type="transmembrane region" description="Helical" evidence="8">
    <location>
        <begin position="378"/>
        <end position="399"/>
    </location>
</feature>
<evidence type="ECO:0000256" key="6">
    <source>
        <dbReference type="ARBA" id="ARBA00023136"/>
    </source>
</evidence>
<feature type="domain" description="Major facilitator superfamily (MFS) profile" evidence="9">
    <location>
        <begin position="105"/>
        <end position="528"/>
    </location>
</feature>
<dbReference type="SUPFAM" id="SSF103473">
    <property type="entry name" value="MFS general substrate transporter"/>
    <property type="match status" value="1"/>
</dbReference>
<feature type="transmembrane region" description="Helical" evidence="8">
    <location>
        <begin position="342"/>
        <end position="366"/>
    </location>
</feature>
<evidence type="ECO:0000256" key="8">
    <source>
        <dbReference type="SAM" id="Phobius"/>
    </source>
</evidence>
<protein>
    <submittedName>
        <fullName evidence="10">Plastidic glucose transporter 4</fullName>
    </submittedName>
</protein>
<keyword evidence="5 8" id="KW-1133">Transmembrane helix</keyword>
<dbReference type="Proteomes" id="UP000516437">
    <property type="component" value="Chromosome 6"/>
</dbReference>
<dbReference type="OrthoDB" id="6612291at2759"/>
<dbReference type="CDD" id="cd17315">
    <property type="entry name" value="MFS_GLUT_like"/>
    <property type="match status" value="1"/>
</dbReference>
<dbReference type="GO" id="GO:0016020">
    <property type="term" value="C:membrane"/>
    <property type="evidence" value="ECO:0007669"/>
    <property type="project" value="UniProtKB-SubCell"/>
</dbReference>
<comment type="similarity">
    <text evidence="2 7">Belongs to the major facilitator superfamily. Sugar transporter (TC 2.A.1.1) family.</text>
</comment>
<feature type="transmembrane region" description="Helical" evidence="8">
    <location>
        <begin position="500"/>
        <end position="521"/>
    </location>
</feature>
<feature type="transmembrane region" description="Helical" evidence="8">
    <location>
        <begin position="174"/>
        <end position="192"/>
    </location>
</feature>
<dbReference type="InterPro" id="IPR005828">
    <property type="entry name" value="MFS_sugar_transport-like"/>
</dbReference>
<dbReference type="GO" id="GO:0005351">
    <property type="term" value="F:carbohydrate:proton symporter activity"/>
    <property type="evidence" value="ECO:0007669"/>
    <property type="project" value="TreeGrafter"/>
</dbReference>
<accession>A0A6A1VH83</accession>
<feature type="transmembrane region" description="Helical" evidence="8">
    <location>
        <begin position="102"/>
        <end position="122"/>
    </location>
</feature>
<dbReference type="Gene3D" id="1.20.1250.20">
    <property type="entry name" value="MFS general substrate transporter like domains"/>
    <property type="match status" value="1"/>
</dbReference>
<dbReference type="NCBIfam" id="TIGR00879">
    <property type="entry name" value="SP"/>
    <property type="match status" value="1"/>
</dbReference>
<feature type="transmembrane region" description="Helical" evidence="8">
    <location>
        <begin position="198"/>
        <end position="219"/>
    </location>
</feature>
<dbReference type="InterPro" id="IPR050360">
    <property type="entry name" value="MFS_Sugar_Transporters"/>
</dbReference>
<keyword evidence="10" id="KW-0762">Sugar transport</keyword>
<feature type="transmembrane region" description="Helical" evidence="8">
    <location>
        <begin position="474"/>
        <end position="494"/>
    </location>
</feature>
<dbReference type="PROSITE" id="PS50850">
    <property type="entry name" value="MFS"/>
    <property type="match status" value="1"/>
</dbReference>
<feature type="transmembrane region" description="Helical" evidence="8">
    <location>
        <begin position="258"/>
        <end position="280"/>
    </location>
</feature>
<evidence type="ECO:0000256" key="5">
    <source>
        <dbReference type="ARBA" id="ARBA00022989"/>
    </source>
</evidence>
<dbReference type="Pfam" id="PF00083">
    <property type="entry name" value="Sugar_tr"/>
    <property type="match status" value="1"/>
</dbReference>
<feature type="transmembrane region" description="Helical" evidence="8">
    <location>
        <begin position="231"/>
        <end position="252"/>
    </location>
</feature>
<dbReference type="InterPro" id="IPR036259">
    <property type="entry name" value="MFS_trans_sf"/>
</dbReference>
<evidence type="ECO:0000256" key="2">
    <source>
        <dbReference type="ARBA" id="ARBA00010992"/>
    </source>
</evidence>
<keyword evidence="4 8" id="KW-0812">Transmembrane</keyword>
<dbReference type="InterPro" id="IPR005829">
    <property type="entry name" value="Sugar_transporter_CS"/>
</dbReference>
<dbReference type="PRINTS" id="PR00171">
    <property type="entry name" value="SUGRTRNSPORT"/>
</dbReference>
<evidence type="ECO:0000256" key="7">
    <source>
        <dbReference type="RuleBase" id="RU003346"/>
    </source>
</evidence>
<comment type="subcellular location">
    <subcellularLocation>
        <location evidence="1">Membrane</location>
        <topology evidence="1">Multi-pass membrane protein</topology>
    </subcellularLocation>
</comment>
<dbReference type="AlphaFoldDB" id="A0A6A1VH83"/>
<feature type="transmembrane region" description="Helical" evidence="8">
    <location>
        <begin position="142"/>
        <end position="162"/>
    </location>
</feature>
<name>A0A6A1VH83_9ROSI</name>
<feature type="transmembrane region" description="Helical" evidence="8">
    <location>
        <begin position="406"/>
        <end position="426"/>
    </location>
</feature>
<organism evidence="10 11">
    <name type="scientific">Morella rubra</name>
    <name type="common">Chinese bayberry</name>
    <dbReference type="NCBI Taxonomy" id="262757"/>
    <lineage>
        <taxon>Eukaryota</taxon>
        <taxon>Viridiplantae</taxon>
        <taxon>Streptophyta</taxon>
        <taxon>Embryophyta</taxon>
        <taxon>Tracheophyta</taxon>
        <taxon>Spermatophyta</taxon>
        <taxon>Magnoliopsida</taxon>
        <taxon>eudicotyledons</taxon>
        <taxon>Gunneridae</taxon>
        <taxon>Pentapetalae</taxon>
        <taxon>rosids</taxon>
        <taxon>fabids</taxon>
        <taxon>Fagales</taxon>
        <taxon>Myricaceae</taxon>
        <taxon>Morella</taxon>
    </lineage>
</organism>
<evidence type="ECO:0000259" key="9">
    <source>
        <dbReference type="PROSITE" id="PS50850"/>
    </source>
</evidence>
<comment type="caution">
    <text evidence="10">The sequence shown here is derived from an EMBL/GenBank/DDBJ whole genome shotgun (WGS) entry which is preliminary data.</text>
</comment>
<evidence type="ECO:0000313" key="11">
    <source>
        <dbReference type="Proteomes" id="UP000516437"/>
    </source>
</evidence>
<keyword evidence="6 8" id="KW-0472">Membrane</keyword>
<evidence type="ECO:0000313" key="10">
    <source>
        <dbReference type="EMBL" id="KAB1211217.1"/>
    </source>
</evidence>
<reference evidence="10 11" key="1">
    <citation type="journal article" date="2019" name="Plant Biotechnol. J.">
        <title>The red bayberry genome and genetic basis of sex determination.</title>
        <authorList>
            <person name="Jia H.M."/>
            <person name="Jia H.J."/>
            <person name="Cai Q.L."/>
            <person name="Wang Y."/>
            <person name="Zhao H.B."/>
            <person name="Yang W.F."/>
            <person name="Wang G.Y."/>
            <person name="Li Y.H."/>
            <person name="Zhan D.L."/>
            <person name="Shen Y.T."/>
            <person name="Niu Q.F."/>
            <person name="Chang L."/>
            <person name="Qiu J."/>
            <person name="Zhao L."/>
            <person name="Xie H.B."/>
            <person name="Fu W.Y."/>
            <person name="Jin J."/>
            <person name="Li X.W."/>
            <person name="Jiao Y."/>
            <person name="Zhou C.C."/>
            <person name="Tu T."/>
            <person name="Chai C.Y."/>
            <person name="Gao J.L."/>
            <person name="Fan L.J."/>
            <person name="van de Weg E."/>
            <person name="Wang J.Y."/>
            <person name="Gao Z.S."/>
        </authorList>
    </citation>
    <scope>NUCLEOTIDE SEQUENCE [LARGE SCALE GENOMIC DNA]</scope>
    <source>
        <tissue evidence="10">Leaves</tissue>
    </source>
</reference>
<keyword evidence="3 7" id="KW-0813">Transport</keyword>
<keyword evidence="11" id="KW-1185">Reference proteome</keyword>